<name>E8LIA8_SUCHY</name>
<keyword evidence="1" id="KW-1133">Transmembrane helix</keyword>
<gene>
    <name evidence="2" type="ORF">HMPREF9444_00423</name>
</gene>
<organism evidence="2 3">
    <name type="scientific">Succinatimonas hippei (strain DSM 22608 / JCM 16073 / KCTC 15190 / YIT 12066)</name>
    <dbReference type="NCBI Taxonomy" id="762983"/>
    <lineage>
        <taxon>Bacteria</taxon>
        <taxon>Pseudomonadati</taxon>
        <taxon>Pseudomonadota</taxon>
        <taxon>Gammaproteobacteria</taxon>
        <taxon>Aeromonadales</taxon>
        <taxon>Succinivibrionaceae</taxon>
        <taxon>Succinatimonas</taxon>
    </lineage>
</organism>
<keyword evidence="1" id="KW-0812">Transmembrane</keyword>
<keyword evidence="1" id="KW-0472">Membrane</keyword>
<keyword evidence="3" id="KW-1185">Reference proteome</keyword>
<feature type="transmembrane region" description="Helical" evidence="1">
    <location>
        <begin position="94"/>
        <end position="111"/>
    </location>
</feature>
<reference evidence="2 3" key="1">
    <citation type="submission" date="2011-01" db="EMBL/GenBank/DDBJ databases">
        <authorList>
            <person name="Weinstock G."/>
            <person name="Sodergren E."/>
            <person name="Clifton S."/>
            <person name="Fulton L."/>
            <person name="Fulton B."/>
            <person name="Courtney L."/>
            <person name="Fronick C."/>
            <person name="Harrison M."/>
            <person name="Strong C."/>
            <person name="Farmer C."/>
            <person name="Delahaunty K."/>
            <person name="Markovic C."/>
            <person name="Hall O."/>
            <person name="Minx P."/>
            <person name="Tomlinson C."/>
            <person name="Mitreva M."/>
            <person name="Hou S."/>
            <person name="Chen J."/>
            <person name="Wollam A."/>
            <person name="Pepin K.H."/>
            <person name="Johnson M."/>
            <person name="Bhonagiri V."/>
            <person name="Zhang X."/>
            <person name="Suruliraj S."/>
            <person name="Warren W."/>
            <person name="Chinwalla A."/>
            <person name="Mardis E.R."/>
            <person name="Wilson R.K."/>
        </authorList>
    </citation>
    <scope>NUCLEOTIDE SEQUENCE [LARGE SCALE GENOMIC DNA]</scope>
    <source>
        <strain evidence="3">DSM 22608 / JCM 16073 / KCTC 15190 / YIT 12066</strain>
    </source>
</reference>
<evidence type="ECO:0000313" key="3">
    <source>
        <dbReference type="Proteomes" id="UP000018458"/>
    </source>
</evidence>
<dbReference type="STRING" id="762983.HMPREF9444_00423"/>
<dbReference type="HOGENOM" id="CLU_2144563_0_0_6"/>
<dbReference type="EMBL" id="AEVO01000018">
    <property type="protein sequence ID" value="EFY07736.1"/>
    <property type="molecule type" value="Genomic_DNA"/>
</dbReference>
<proteinExistence type="predicted"/>
<protein>
    <submittedName>
        <fullName evidence="2">Uncharacterized protein</fullName>
    </submittedName>
</protein>
<comment type="caution">
    <text evidence="2">The sequence shown here is derived from an EMBL/GenBank/DDBJ whole genome shotgun (WGS) entry which is preliminary data.</text>
</comment>
<sequence length="112" mass="12805">MLLIKVIKIFLHHYFKFGKVIFMHIIFGITHLFKEQFAGKDGLSFQILENHSVNRTLVGSELTINNVVRLAMEKKIAEKDSSGYYVVPGKMDKIGYVLIAFFVVQCVILTVI</sequence>
<dbReference type="Proteomes" id="UP000018458">
    <property type="component" value="Unassembled WGS sequence"/>
</dbReference>
<dbReference type="AlphaFoldDB" id="E8LIA8"/>
<evidence type="ECO:0000256" key="1">
    <source>
        <dbReference type="SAM" id="Phobius"/>
    </source>
</evidence>
<evidence type="ECO:0000313" key="2">
    <source>
        <dbReference type="EMBL" id="EFY07736.1"/>
    </source>
</evidence>
<feature type="transmembrane region" description="Helical" evidence="1">
    <location>
        <begin position="14"/>
        <end position="33"/>
    </location>
</feature>
<accession>E8LIA8</accession>